<comment type="caution">
    <text evidence="8">The sequence shown here is derived from an EMBL/GenBank/DDBJ whole genome shotgun (WGS) entry which is preliminary data.</text>
</comment>
<evidence type="ECO:0000313" key="8">
    <source>
        <dbReference type="EMBL" id="EOC99751.1"/>
    </source>
</evidence>
<keyword evidence="6" id="KW-0346">Stress response</keyword>
<sequence length="235" mass="28143">MLFKRTLEDRVKKAKKDDKELNKLIEEYKPFIASTVQKKIGRFVKYGQDDELTIGMLAFKEAIESYDKNKGKFLSFAKRVINLRLIDYYRKHVNENNEVYMSQIIQENDDNVYELGASKAIIKHQDKEENEVRKIEILEFKKELDKWGIKFTDLVKSSPKQKRVRDLYKNVAKSIVENEYILNKLLEKKKLPIKEIQNIMSIHRKKLERGRIYIIALVIVLTGDYEYIREYIDWR</sequence>
<protein>
    <recommendedName>
        <fullName evidence="6">RNA polymerase sigma factor SigI</fullName>
    </recommendedName>
</protein>
<comment type="subcellular location">
    <subcellularLocation>
        <location evidence="6">Cytoplasm</location>
    </subcellularLocation>
</comment>
<evidence type="ECO:0000259" key="7">
    <source>
        <dbReference type="Pfam" id="PF04542"/>
    </source>
</evidence>
<organism evidence="8 9">
    <name type="scientific">Caldisalinibacter kiritimatiensis</name>
    <dbReference type="NCBI Taxonomy" id="1304284"/>
    <lineage>
        <taxon>Bacteria</taxon>
        <taxon>Bacillati</taxon>
        <taxon>Bacillota</taxon>
        <taxon>Tissierellia</taxon>
        <taxon>Tissierellales</taxon>
        <taxon>Thermohalobacteraceae</taxon>
        <taxon>Caldisalinibacter</taxon>
    </lineage>
</organism>
<keyword evidence="4 6" id="KW-0238">DNA-binding</keyword>
<dbReference type="PIRSF" id="PIRSF038953">
    <property type="entry name" value="SigI"/>
    <property type="match status" value="1"/>
</dbReference>
<dbReference type="InterPro" id="IPR013325">
    <property type="entry name" value="RNA_pol_sigma_r2"/>
</dbReference>
<keyword evidence="1 6" id="KW-0963">Cytoplasm</keyword>
<reference evidence="8 9" key="1">
    <citation type="journal article" date="2015" name="Geomicrobiol. J.">
        <title>Caldisalinibacter kiritimatiensis gen. nov., sp. nov., a moderately thermohalophilic thiosulfate-reducing bacterium from a hypersaline microbial mat.</title>
        <authorList>
            <person name="Ben Hania W."/>
            <person name="Joseph M."/>
            <person name="Fiebig A."/>
            <person name="Bunk B."/>
            <person name="Klenk H.-P."/>
            <person name="Fardeau M.-L."/>
            <person name="Spring S."/>
        </authorList>
    </citation>
    <scope>NUCLEOTIDE SEQUENCE [LARGE SCALE GENOMIC DNA]</scope>
    <source>
        <strain evidence="8 9">L21-TH-D2</strain>
    </source>
</reference>
<comment type="subunit">
    <text evidence="6">Interacts with RsgI.</text>
</comment>
<keyword evidence="9" id="KW-1185">Reference proteome</keyword>
<dbReference type="NCBIfam" id="TIGR02895">
    <property type="entry name" value="spore_sigI"/>
    <property type="match status" value="1"/>
</dbReference>
<proteinExistence type="inferred from homology"/>
<dbReference type="SUPFAM" id="SSF88946">
    <property type="entry name" value="Sigma2 domain of RNA polymerase sigma factors"/>
    <property type="match status" value="1"/>
</dbReference>
<evidence type="ECO:0000256" key="5">
    <source>
        <dbReference type="ARBA" id="ARBA00023163"/>
    </source>
</evidence>
<accession>R1ASW8</accession>
<dbReference type="GO" id="GO:0005737">
    <property type="term" value="C:cytoplasm"/>
    <property type="evidence" value="ECO:0007669"/>
    <property type="project" value="UniProtKB-SubCell"/>
</dbReference>
<evidence type="ECO:0000313" key="9">
    <source>
        <dbReference type="Proteomes" id="UP000013378"/>
    </source>
</evidence>
<dbReference type="Proteomes" id="UP000013378">
    <property type="component" value="Unassembled WGS sequence"/>
</dbReference>
<dbReference type="GO" id="GO:0003677">
    <property type="term" value="F:DNA binding"/>
    <property type="evidence" value="ECO:0007669"/>
    <property type="project" value="UniProtKB-UniRule"/>
</dbReference>
<evidence type="ECO:0000256" key="3">
    <source>
        <dbReference type="ARBA" id="ARBA00023082"/>
    </source>
</evidence>
<keyword evidence="2 6" id="KW-0805">Transcription regulation</keyword>
<dbReference type="AlphaFoldDB" id="R1ASW8"/>
<comment type="similarity">
    <text evidence="6">Belongs to the sigma-70 factor family. SigI subfamily.</text>
</comment>
<dbReference type="EMBL" id="ARZA01000245">
    <property type="protein sequence ID" value="EOC99751.1"/>
    <property type="molecule type" value="Genomic_DNA"/>
</dbReference>
<dbReference type="InterPro" id="IPR007627">
    <property type="entry name" value="RNA_pol_sigma70_r2"/>
</dbReference>
<comment type="function">
    <text evidence="6">Sigma factors are initiation factors that promote the attachment of RNA polymerase to specific initiation sites and are then released.</text>
</comment>
<feature type="DNA-binding region" description="H-T-H motif" evidence="6">
    <location>
        <begin position="193"/>
        <end position="212"/>
    </location>
</feature>
<keyword evidence="5 6" id="KW-0804">Transcription</keyword>
<dbReference type="OrthoDB" id="3190733at2"/>
<dbReference type="Gene3D" id="1.10.1740.10">
    <property type="match status" value="1"/>
</dbReference>
<comment type="activity regulation">
    <text evidence="6">Negatively regulated by the anti-sigma-I factor RsgI.</text>
</comment>
<evidence type="ECO:0000256" key="4">
    <source>
        <dbReference type="ARBA" id="ARBA00023125"/>
    </source>
</evidence>
<name>R1ASW8_9FIRM</name>
<evidence type="ECO:0000256" key="1">
    <source>
        <dbReference type="ARBA" id="ARBA00022490"/>
    </source>
</evidence>
<keyword evidence="3 6" id="KW-0731">Sigma factor</keyword>
<gene>
    <name evidence="6" type="primary">sigI</name>
    <name evidence="8" type="ORF">L21TH_2229</name>
</gene>
<feature type="short sequence motif" description="Polymerase core binding" evidence="6">
    <location>
        <begin position="50"/>
        <end position="63"/>
    </location>
</feature>
<dbReference type="eggNOG" id="COG1191">
    <property type="taxonomic scope" value="Bacteria"/>
</dbReference>
<dbReference type="PATRIC" id="fig|1304284.3.peg.2183"/>
<dbReference type="InterPro" id="IPR014244">
    <property type="entry name" value="RNA_pol_sigma-I"/>
</dbReference>
<dbReference type="Pfam" id="PF04542">
    <property type="entry name" value="Sigma70_r2"/>
    <property type="match status" value="1"/>
</dbReference>
<evidence type="ECO:0000256" key="6">
    <source>
        <dbReference type="HAMAP-Rule" id="MF_02064"/>
    </source>
</evidence>
<dbReference type="STRING" id="1304284.L21TH_2229"/>
<dbReference type="GO" id="GO:0006352">
    <property type="term" value="P:DNA-templated transcription initiation"/>
    <property type="evidence" value="ECO:0007669"/>
    <property type="project" value="UniProtKB-UniRule"/>
</dbReference>
<dbReference type="HAMAP" id="MF_02064">
    <property type="entry name" value="Sigma70_SigI"/>
    <property type="match status" value="1"/>
</dbReference>
<dbReference type="RefSeq" id="WP_006316114.1">
    <property type="nucleotide sequence ID" value="NZ_ARZA01000245.1"/>
</dbReference>
<dbReference type="GO" id="GO:0016987">
    <property type="term" value="F:sigma factor activity"/>
    <property type="evidence" value="ECO:0007669"/>
    <property type="project" value="UniProtKB-UniRule"/>
</dbReference>
<feature type="domain" description="RNA polymerase sigma-70 region 2" evidence="7">
    <location>
        <begin position="24"/>
        <end position="92"/>
    </location>
</feature>
<evidence type="ECO:0000256" key="2">
    <source>
        <dbReference type="ARBA" id="ARBA00023015"/>
    </source>
</evidence>